<keyword evidence="4 6" id="KW-1133">Transmembrane helix</keyword>
<evidence type="ECO:0000256" key="6">
    <source>
        <dbReference type="SAM" id="Phobius"/>
    </source>
</evidence>
<dbReference type="EMBL" id="CP006643">
    <property type="protein sequence ID" value="AGX02563.1"/>
    <property type="molecule type" value="Genomic_DNA"/>
</dbReference>
<dbReference type="KEGG" id="bif:N288_03000"/>
<proteinExistence type="predicted"/>
<dbReference type="Proteomes" id="UP000017805">
    <property type="component" value="Chromosome"/>
</dbReference>
<organism evidence="8 9">
    <name type="scientific">Bacillus infantis NRRL B-14911</name>
    <dbReference type="NCBI Taxonomy" id="1367477"/>
    <lineage>
        <taxon>Bacteria</taxon>
        <taxon>Bacillati</taxon>
        <taxon>Bacillota</taxon>
        <taxon>Bacilli</taxon>
        <taxon>Bacillales</taxon>
        <taxon>Bacillaceae</taxon>
        <taxon>Bacillus</taxon>
    </lineage>
</organism>
<reference evidence="8 9" key="1">
    <citation type="submission" date="2013-07" db="EMBL/GenBank/DDBJ databases">
        <title>Complete genome sequence of Bacillus infantis NRRL B-14911 that has potential to induce cardiac disease by antigenic mimicry.</title>
        <authorList>
            <person name="Massilamany C."/>
            <person name="Smith T.P.L."/>
            <person name="Loy J.D."/>
            <person name="Barletta R."/>
            <person name="Reddy J."/>
        </authorList>
    </citation>
    <scope>NUCLEOTIDE SEQUENCE [LARGE SCALE GENOMIC DNA]</scope>
    <source>
        <strain evidence="8 9">NRRL B-14911</strain>
    </source>
</reference>
<dbReference type="STRING" id="1367477.N288_03000"/>
<keyword evidence="5 6" id="KW-0472">Membrane</keyword>
<evidence type="ECO:0000256" key="4">
    <source>
        <dbReference type="ARBA" id="ARBA00022989"/>
    </source>
</evidence>
<gene>
    <name evidence="8" type="ORF">N288_03000</name>
</gene>
<evidence type="ECO:0000256" key="2">
    <source>
        <dbReference type="ARBA" id="ARBA00022475"/>
    </source>
</evidence>
<keyword evidence="2" id="KW-1003">Cell membrane</keyword>
<evidence type="ECO:0000313" key="8">
    <source>
        <dbReference type="EMBL" id="AGX02563.1"/>
    </source>
</evidence>
<comment type="subcellular location">
    <subcellularLocation>
        <location evidence="1">Cell membrane</location>
        <topology evidence="1">Multi-pass membrane protein</topology>
    </subcellularLocation>
</comment>
<feature type="domain" description="Cardiolipin synthase N-terminal" evidence="7">
    <location>
        <begin position="63"/>
        <end position="105"/>
    </location>
</feature>
<accession>U5L5E9</accession>
<feature type="transmembrane region" description="Helical" evidence="6">
    <location>
        <begin position="83"/>
        <end position="103"/>
    </location>
</feature>
<dbReference type="Pfam" id="PF13396">
    <property type="entry name" value="PLDc_N"/>
    <property type="match status" value="1"/>
</dbReference>
<keyword evidence="9" id="KW-1185">Reference proteome</keyword>
<dbReference type="PATRIC" id="fig|1367477.3.peg.542"/>
<evidence type="ECO:0000259" key="7">
    <source>
        <dbReference type="Pfam" id="PF13396"/>
    </source>
</evidence>
<dbReference type="InterPro" id="IPR027379">
    <property type="entry name" value="CLS_N"/>
</dbReference>
<dbReference type="AlphaFoldDB" id="U5L5E9"/>
<evidence type="ECO:0000313" key="9">
    <source>
        <dbReference type="Proteomes" id="UP000017805"/>
    </source>
</evidence>
<name>U5L5E9_9BACI</name>
<dbReference type="HOGENOM" id="CLU_2191712_0_0_9"/>
<evidence type="ECO:0000256" key="3">
    <source>
        <dbReference type="ARBA" id="ARBA00022692"/>
    </source>
</evidence>
<dbReference type="GO" id="GO:0005886">
    <property type="term" value="C:plasma membrane"/>
    <property type="evidence" value="ECO:0007669"/>
    <property type="project" value="UniProtKB-SubCell"/>
</dbReference>
<evidence type="ECO:0000256" key="1">
    <source>
        <dbReference type="ARBA" id="ARBA00004651"/>
    </source>
</evidence>
<sequence length="108" mass="12918">MFRYTEHLRIKFLRFFYFFKSERFDDRNRIKSKKTIGVEKKMNELLNAIPWEAIAPILVLQLILMTAALVSCIREEKTNGPKWLWILIILMINIIGPVLYFVVGRRND</sequence>
<evidence type="ECO:0000256" key="5">
    <source>
        <dbReference type="ARBA" id="ARBA00023136"/>
    </source>
</evidence>
<feature type="transmembrane region" description="Helical" evidence="6">
    <location>
        <begin position="49"/>
        <end position="71"/>
    </location>
</feature>
<keyword evidence="3 6" id="KW-0812">Transmembrane</keyword>
<protein>
    <recommendedName>
        <fullName evidence="7">Cardiolipin synthase N-terminal domain-containing protein</fullName>
    </recommendedName>
</protein>